<gene>
    <name evidence="1" type="ORF">HMPREF3229_00434</name>
</gene>
<sequence length="43" mass="4940">MTLEIIVAYLIAPKLKISLVRNFIFHKKISAEDFSPTDTIKSF</sequence>
<name>A0A133PRK5_9FIRM</name>
<reference evidence="1 2" key="1">
    <citation type="submission" date="2016-01" db="EMBL/GenBank/DDBJ databases">
        <authorList>
            <person name="Oliw E.H."/>
        </authorList>
    </citation>
    <scope>NUCLEOTIDE SEQUENCE [LARGE SCALE GENOMIC DNA]</scope>
    <source>
        <strain evidence="1 2">CMW7756A</strain>
    </source>
</reference>
<accession>A0A133PRK5</accession>
<dbReference type="AlphaFoldDB" id="A0A133PRK5"/>
<dbReference type="PATRIC" id="fig|54005.3.peg.429"/>
<evidence type="ECO:0000313" key="2">
    <source>
        <dbReference type="Proteomes" id="UP000070174"/>
    </source>
</evidence>
<protein>
    <submittedName>
        <fullName evidence="1">Uncharacterized protein</fullName>
    </submittedName>
</protein>
<organism evidence="1">
    <name type="scientific">Peptoniphilus harei</name>
    <dbReference type="NCBI Taxonomy" id="54005"/>
    <lineage>
        <taxon>Bacteria</taxon>
        <taxon>Bacillati</taxon>
        <taxon>Bacillota</taxon>
        <taxon>Tissierellia</taxon>
        <taxon>Tissierellales</taxon>
        <taxon>Peptoniphilaceae</taxon>
        <taxon>Peptoniphilus</taxon>
    </lineage>
</organism>
<evidence type="ECO:0000313" key="1">
    <source>
        <dbReference type="EMBL" id="KXA31447.1"/>
    </source>
</evidence>
<dbReference type="Proteomes" id="UP000070174">
    <property type="component" value="Unassembled WGS sequence"/>
</dbReference>
<proteinExistence type="predicted"/>
<comment type="caution">
    <text evidence="1">The sequence shown here is derived from an EMBL/GenBank/DDBJ whole genome shotgun (WGS) entry which is preliminary data.</text>
</comment>
<dbReference type="EMBL" id="LRQE01000012">
    <property type="protein sequence ID" value="KXA31447.1"/>
    <property type="molecule type" value="Genomic_DNA"/>
</dbReference>